<dbReference type="InterPro" id="IPR004358">
    <property type="entry name" value="Sig_transdc_His_kin-like_C"/>
</dbReference>
<name>A0ABV0JR41_9CYAN</name>
<dbReference type="EC" id="2.7.13.3" evidence="3"/>
<evidence type="ECO:0000259" key="12">
    <source>
        <dbReference type="PROSITE" id="PS50885"/>
    </source>
</evidence>
<evidence type="ECO:0000256" key="6">
    <source>
        <dbReference type="ARBA" id="ARBA00022777"/>
    </source>
</evidence>
<evidence type="ECO:0000313" key="13">
    <source>
        <dbReference type="EMBL" id="MEP0865909.1"/>
    </source>
</evidence>
<dbReference type="InterPro" id="IPR005467">
    <property type="entry name" value="His_kinase_dom"/>
</dbReference>
<keyword evidence="7" id="KW-0902">Two-component regulatory system</keyword>
<feature type="transmembrane region" description="Helical" evidence="10">
    <location>
        <begin position="50"/>
        <end position="74"/>
    </location>
</feature>
<evidence type="ECO:0000256" key="8">
    <source>
        <dbReference type="SAM" id="Coils"/>
    </source>
</evidence>
<dbReference type="InterPro" id="IPR036097">
    <property type="entry name" value="HisK_dim/P_sf"/>
</dbReference>
<comment type="catalytic activity">
    <reaction evidence="1">
        <text>ATP + protein L-histidine = ADP + protein N-phospho-L-histidine.</text>
        <dbReference type="EC" id="2.7.13.3"/>
    </reaction>
</comment>
<gene>
    <name evidence="13" type="ORF">NDI37_15690</name>
</gene>
<evidence type="ECO:0000313" key="14">
    <source>
        <dbReference type="Proteomes" id="UP001442494"/>
    </source>
</evidence>
<feature type="transmembrane region" description="Helical" evidence="10">
    <location>
        <begin position="241"/>
        <end position="259"/>
    </location>
</feature>
<dbReference type="SUPFAM" id="SSF55874">
    <property type="entry name" value="ATPase domain of HSP90 chaperone/DNA topoisomerase II/histidine kinase"/>
    <property type="match status" value="1"/>
</dbReference>
<keyword evidence="10" id="KW-1133">Transmembrane helix</keyword>
<dbReference type="PANTHER" id="PTHR43065">
    <property type="entry name" value="SENSOR HISTIDINE KINASE"/>
    <property type="match status" value="1"/>
</dbReference>
<dbReference type="SUPFAM" id="SSF158472">
    <property type="entry name" value="HAMP domain-like"/>
    <property type="match status" value="1"/>
</dbReference>
<feature type="domain" description="HAMP" evidence="12">
    <location>
        <begin position="262"/>
        <end position="315"/>
    </location>
</feature>
<comment type="subcellular location">
    <subcellularLocation>
        <location evidence="2">Membrane</location>
    </subcellularLocation>
</comment>
<dbReference type="CDD" id="cd06225">
    <property type="entry name" value="HAMP"/>
    <property type="match status" value="1"/>
</dbReference>
<keyword evidence="14" id="KW-1185">Reference proteome</keyword>
<keyword evidence="10" id="KW-0472">Membrane</keyword>
<dbReference type="SMART" id="SM00387">
    <property type="entry name" value="HATPase_c"/>
    <property type="match status" value="1"/>
</dbReference>
<dbReference type="RefSeq" id="WP_190418177.1">
    <property type="nucleotide sequence ID" value="NZ_JAMPKK010000034.1"/>
</dbReference>
<keyword evidence="10" id="KW-0812">Transmembrane</keyword>
<dbReference type="PROSITE" id="PS50109">
    <property type="entry name" value="HIS_KIN"/>
    <property type="match status" value="1"/>
</dbReference>
<dbReference type="InterPro" id="IPR003660">
    <property type="entry name" value="HAMP_dom"/>
</dbReference>
<proteinExistence type="predicted"/>
<dbReference type="Gene3D" id="6.10.340.10">
    <property type="match status" value="1"/>
</dbReference>
<organism evidence="13 14">
    <name type="scientific">Funiculus sociatus GB2-A5</name>
    <dbReference type="NCBI Taxonomy" id="2933946"/>
    <lineage>
        <taxon>Bacteria</taxon>
        <taxon>Bacillati</taxon>
        <taxon>Cyanobacteriota</taxon>
        <taxon>Cyanophyceae</taxon>
        <taxon>Coleofasciculales</taxon>
        <taxon>Coleofasciculaceae</taxon>
        <taxon>Funiculus</taxon>
    </lineage>
</organism>
<dbReference type="Proteomes" id="UP001442494">
    <property type="component" value="Unassembled WGS sequence"/>
</dbReference>
<dbReference type="PANTHER" id="PTHR43065:SF48">
    <property type="entry name" value="HISTIDINE KINASE"/>
    <property type="match status" value="1"/>
</dbReference>
<feature type="coiled-coil region" evidence="8">
    <location>
        <begin position="335"/>
        <end position="383"/>
    </location>
</feature>
<dbReference type="Pfam" id="PF00512">
    <property type="entry name" value="HisKA"/>
    <property type="match status" value="1"/>
</dbReference>
<dbReference type="EMBL" id="JAMPKK010000034">
    <property type="protein sequence ID" value="MEP0865909.1"/>
    <property type="molecule type" value="Genomic_DNA"/>
</dbReference>
<comment type="caution">
    <text evidence="13">The sequence shown here is derived from an EMBL/GenBank/DDBJ whole genome shotgun (WGS) entry which is preliminary data.</text>
</comment>
<dbReference type="InterPro" id="IPR003594">
    <property type="entry name" value="HATPase_dom"/>
</dbReference>
<dbReference type="SMART" id="SM00304">
    <property type="entry name" value="HAMP"/>
    <property type="match status" value="1"/>
</dbReference>
<dbReference type="Gene3D" id="1.10.287.130">
    <property type="match status" value="1"/>
</dbReference>
<evidence type="ECO:0000256" key="3">
    <source>
        <dbReference type="ARBA" id="ARBA00012438"/>
    </source>
</evidence>
<evidence type="ECO:0000256" key="9">
    <source>
        <dbReference type="SAM" id="MobiDB-lite"/>
    </source>
</evidence>
<keyword evidence="8" id="KW-0175">Coiled coil</keyword>
<keyword evidence="13" id="KW-0547">Nucleotide-binding</keyword>
<dbReference type="PROSITE" id="PS50885">
    <property type="entry name" value="HAMP"/>
    <property type="match status" value="1"/>
</dbReference>
<dbReference type="SUPFAM" id="SSF47384">
    <property type="entry name" value="Homodimeric domain of signal transducing histidine kinase"/>
    <property type="match status" value="1"/>
</dbReference>
<dbReference type="SMART" id="SM00388">
    <property type="entry name" value="HisKA"/>
    <property type="match status" value="1"/>
</dbReference>
<dbReference type="Pfam" id="PF02518">
    <property type="entry name" value="HATPase_c"/>
    <property type="match status" value="1"/>
</dbReference>
<accession>A0ABV0JR41</accession>
<evidence type="ECO:0000256" key="2">
    <source>
        <dbReference type="ARBA" id="ARBA00004370"/>
    </source>
</evidence>
<evidence type="ECO:0000256" key="10">
    <source>
        <dbReference type="SAM" id="Phobius"/>
    </source>
</evidence>
<dbReference type="PRINTS" id="PR00344">
    <property type="entry name" value="BCTRLSENSOR"/>
</dbReference>
<keyword evidence="13" id="KW-0067">ATP-binding</keyword>
<dbReference type="GO" id="GO:0005524">
    <property type="term" value="F:ATP binding"/>
    <property type="evidence" value="ECO:0007669"/>
    <property type="project" value="UniProtKB-KW"/>
</dbReference>
<keyword evidence="6" id="KW-0418">Kinase</keyword>
<evidence type="ECO:0000259" key="11">
    <source>
        <dbReference type="PROSITE" id="PS50109"/>
    </source>
</evidence>
<evidence type="ECO:0000256" key="5">
    <source>
        <dbReference type="ARBA" id="ARBA00022679"/>
    </source>
</evidence>
<dbReference type="Gene3D" id="3.30.565.10">
    <property type="entry name" value="Histidine kinase-like ATPase, C-terminal domain"/>
    <property type="match status" value="1"/>
</dbReference>
<evidence type="ECO:0000256" key="1">
    <source>
        <dbReference type="ARBA" id="ARBA00000085"/>
    </source>
</evidence>
<dbReference type="Pfam" id="PF00672">
    <property type="entry name" value="HAMP"/>
    <property type="match status" value="1"/>
</dbReference>
<evidence type="ECO:0000256" key="4">
    <source>
        <dbReference type="ARBA" id="ARBA00022553"/>
    </source>
</evidence>
<feature type="domain" description="Histidine kinase" evidence="11">
    <location>
        <begin position="392"/>
        <end position="640"/>
    </location>
</feature>
<feature type="region of interest" description="Disordered" evidence="9">
    <location>
        <begin position="1"/>
        <end position="27"/>
    </location>
</feature>
<dbReference type="InterPro" id="IPR003661">
    <property type="entry name" value="HisK_dim/P_dom"/>
</dbReference>
<evidence type="ECO:0000256" key="7">
    <source>
        <dbReference type="ARBA" id="ARBA00023012"/>
    </source>
</evidence>
<keyword evidence="4" id="KW-0597">Phosphoprotein</keyword>
<reference evidence="13 14" key="1">
    <citation type="submission" date="2022-04" db="EMBL/GenBank/DDBJ databases">
        <title>Positive selection, recombination, and allopatry shape intraspecific diversity of widespread and dominant cyanobacteria.</title>
        <authorList>
            <person name="Wei J."/>
            <person name="Shu W."/>
            <person name="Hu C."/>
        </authorList>
    </citation>
    <scope>NUCLEOTIDE SEQUENCE [LARGE SCALE GENOMIC DNA]</scope>
    <source>
        <strain evidence="13 14">GB2-A5</strain>
    </source>
</reference>
<protein>
    <recommendedName>
        <fullName evidence="3">histidine kinase</fullName>
        <ecNumber evidence="3">2.7.13.3</ecNumber>
    </recommendedName>
</protein>
<sequence>MPPQDPGFSPRSKVVADNPALESQPKLSQPSSQWVSKLIHHSSIRKKIGLGYVLALSVAIVGTNIGRLIGGYLYEIQAKEKLELARKETLLFHELRSNVLEARNHQQQFISFISQPEEFKKHYSHYIEHSDEVVHLLSEIKTLADSTNRLDLQQFLQNQNKQVEGYFQQVEALLKQINWTNLKPEGIPAAQQALIAFTNESVATDFDEFSEDIENLIAIARKAEDEAYLALQEAETLGTKVAIIVMLLSIAIATVIAISTSRAIARPIEAVTRVAQKATEEANFDLQAPVTTKDEVGVLAIAFNNLIHRVKDYTEKLELSRMTLERRVKERTVELWRKHEQLEEAHEDLQQLNMELISQADDLNQALQNLRETQAQLIQTEKMSSLGQMVAGVAHEINNPVNFIYGNLSYVNEYTQNLLTLIDFYQQRYPNPDQELQDYMEAIELDFLGEDLPKMLSSMKMGTDRIRQIVLSLRNFSRLDEAAMKSVDIHEGIDSTLLILNSRLKQGIEITKKYGDLPLVECYPAQLNQVFMNILSNAIDALLEQVEQPVKQIVIHTETVTPENNIPSVLVRICDNGPGVPPEIRAKLFEAFFTTKPVGKGTGLGLAICYQIVEKHGGRIEVISQVGQGTEFAIALPIQHS</sequence>
<keyword evidence="5" id="KW-0808">Transferase</keyword>
<dbReference type="InterPro" id="IPR036890">
    <property type="entry name" value="HATPase_C_sf"/>
</dbReference>
<dbReference type="CDD" id="cd00082">
    <property type="entry name" value="HisKA"/>
    <property type="match status" value="1"/>
</dbReference>